<feature type="transmembrane region" description="Helical" evidence="2">
    <location>
        <begin position="381"/>
        <end position="398"/>
    </location>
</feature>
<keyword evidence="4" id="KW-1185">Reference proteome</keyword>
<feature type="region of interest" description="Disordered" evidence="1">
    <location>
        <begin position="37"/>
        <end position="68"/>
    </location>
</feature>
<feature type="transmembrane region" description="Helical" evidence="2">
    <location>
        <begin position="341"/>
        <end position="360"/>
    </location>
</feature>
<feature type="transmembrane region" description="Helical" evidence="2">
    <location>
        <begin position="478"/>
        <end position="504"/>
    </location>
</feature>
<protein>
    <submittedName>
        <fullName evidence="3">Uncharacterized protein</fullName>
    </submittedName>
</protein>
<dbReference type="EMBL" id="JAEVFJ010000051">
    <property type="protein sequence ID" value="KAH8082022.1"/>
    <property type="molecule type" value="Genomic_DNA"/>
</dbReference>
<feature type="transmembrane region" description="Helical" evidence="2">
    <location>
        <begin position="404"/>
        <end position="424"/>
    </location>
</feature>
<evidence type="ECO:0000313" key="4">
    <source>
        <dbReference type="Proteomes" id="UP000813824"/>
    </source>
</evidence>
<dbReference type="GO" id="GO:0016020">
    <property type="term" value="C:membrane"/>
    <property type="evidence" value="ECO:0007669"/>
    <property type="project" value="TreeGrafter"/>
</dbReference>
<name>A0A8K0UEF7_9AGAR</name>
<evidence type="ECO:0000313" key="3">
    <source>
        <dbReference type="EMBL" id="KAH8082022.1"/>
    </source>
</evidence>
<keyword evidence="2" id="KW-1133">Transmembrane helix</keyword>
<gene>
    <name evidence="3" type="ORF">BXZ70DRAFT_979564</name>
</gene>
<dbReference type="AlphaFoldDB" id="A0A8K0UEF7"/>
<dbReference type="OrthoDB" id="3259324at2759"/>
<evidence type="ECO:0000256" key="1">
    <source>
        <dbReference type="SAM" id="MobiDB-lite"/>
    </source>
</evidence>
<feature type="transmembrane region" description="Helical" evidence="2">
    <location>
        <begin position="259"/>
        <end position="280"/>
    </location>
</feature>
<feature type="transmembrane region" description="Helical" evidence="2">
    <location>
        <begin position="193"/>
        <end position="212"/>
    </location>
</feature>
<keyword evidence="2" id="KW-0812">Transmembrane</keyword>
<dbReference type="PANTHER" id="PTHR22950">
    <property type="entry name" value="AMINO ACID TRANSPORTER"/>
    <property type="match status" value="1"/>
</dbReference>
<reference evidence="3" key="1">
    <citation type="journal article" date="2021" name="New Phytol.">
        <title>Evolutionary innovations through gain and loss of genes in the ectomycorrhizal Boletales.</title>
        <authorList>
            <person name="Wu G."/>
            <person name="Miyauchi S."/>
            <person name="Morin E."/>
            <person name="Kuo A."/>
            <person name="Drula E."/>
            <person name="Varga T."/>
            <person name="Kohler A."/>
            <person name="Feng B."/>
            <person name="Cao Y."/>
            <person name="Lipzen A."/>
            <person name="Daum C."/>
            <person name="Hundley H."/>
            <person name="Pangilinan J."/>
            <person name="Johnson J."/>
            <person name="Barry K."/>
            <person name="LaButti K."/>
            <person name="Ng V."/>
            <person name="Ahrendt S."/>
            <person name="Min B."/>
            <person name="Choi I.G."/>
            <person name="Park H."/>
            <person name="Plett J.M."/>
            <person name="Magnuson J."/>
            <person name="Spatafora J.W."/>
            <person name="Nagy L.G."/>
            <person name="Henrissat B."/>
            <person name="Grigoriev I.V."/>
            <person name="Yang Z.L."/>
            <person name="Xu J."/>
            <person name="Martin F.M."/>
        </authorList>
    </citation>
    <scope>NUCLEOTIDE SEQUENCE</scope>
    <source>
        <strain evidence="3">KKN 215</strain>
    </source>
</reference>
<feature type="transmembrane region" description="Helical" evidence="2">
    <location>
        <begin position="166"/>
        <end position="187"/>
    </location>
</feature>
<feature type="compositionally biased region" description="Acidic residues" evidence="1">
    <location>
        <begin position="49"/>
        <end position="60"/>
    </location>
</feature>
<sequence>MSTSPRTSSSSDSFHSDHSGVHAYDSSAALIVVHDNEEPEYDPTSFDFSSDDEESEEDEQYERLRSSSVPPLPATSVFLYLFSPLLKLGAIQLFDASKGVQLKWAITALVVFAALCALTRHVWHMLAKYVRRADMEAILLETFARGRGKEGLRNAIRRTVRVSVGLFRVLLAIVYLRASVDVLLPLFPHFRLIHVRAPLTVVLALCIAPLCLPRSLAGSSVLYTTWASVVTFVAWLISMAYAHAKGIRTTNPTSESLGILWQGISIFAFAFATTNTLPLYAALKGSLLPGQPKPRRTRRFTLLSLMSIGLAALLILPLVFFGQPSQPDTRYRKPTFTFRTVLAFFHASTLALSIPSIIITTPELPLPLSIRRSATFQVSKVLLYTIIVSVSLVPVEILRVLSDVVFVLAFVSTYMLPGLIHIVIHTFRRPLAIVIPPSTPITPSSSQASNPYPPESRTDELLQRKERLLQRKRLGKRLVWDIGVWVLLLPVGGGGLLWCVGRIAGKW</sequence>
<organism evidence="3 4">
    <name type="scientific">Cristinia sonorae</name>
    <dbReference type="NCBI Taxonomy" id="1940300"/>
    <lineage>
        <taxon>Eukaryota</taxon>
        <taxon>Fungi</taxon>
        <taxon>Dikarya</taxon>
        <taxon>Basidiomycota</taxon>
        <taxon>Agaricomycotina</taxon>
        <taxon>Agaricomycetes</taxon>
        <taxon>Agaricomycetidae</taxon>
        <taxon>Agaricales</taxon>
        <taxon>Pleurotineae</taxon>
        <taxon>Stephanosporaceae</taxon>
        <taxon>Cristinia</taxon>
    </lineage>
</organism>
<keyword evidence="2" id="KW-0472">Membrane</keyword>
<feature type="non-terminal residue" evidence="3">
    <location>
        <position position="1"/>
    </location>
</feature>
<proteinExistence type="predicted"/>
<comment type="caution">
    <text evidence="3">The sequence shown here is derived from an EMBL/GenBank/DDBJ whole genome shotgun (WGS) entry which is preliminary data.</text>
</comment>
<feature type="transmembrane region" description="Helical" evidence="2">
    <location>
        <begin position="104"/>
        <end position="123"/>
    </location>
</feature>
<feature type="transmembrane region" description="Helical" evidence="2">
    <location>
        <begin position="300"/>
        <end position="321"/>
    </location>
</feature>
<feature type="transmembrane region" description="Helical" evidence="2">
    <location>
        <begin position="221"/>
        <end position="244"/>
    </location>
</feature>
<feature type="transmembrane region" description="Helical" evidence="2">
    <location>
        <begin position="72"/>
        <end position="92"/>
    </location>
</feature>
<dbReference type="Proteomes" id="UP000813824">
    <property type="component" value="Unassembled WGS sequence"/>
</dbReference>
<dbReference type="GO" id="GO:0015179">
    <property type="term" value="F:L-amino acid transmembrane transporter activity"/>
    <property type="evidence" value="ECO:0007669"/>
    <property type="project" value="TreeGrafter"/>
</dbReference>
<accession>A0A8K0UEF7</accession>
<evidence type="ECO:0000256" key="2">
    <source>
        <dbReference type="SAM" id="Phobius"/>
    </source>
</evidence>